<dbReference type="SUPFAM" id="SSF110857">
    <property type="entry name" value="Gamma-glutamyl cyclotransferase-like"/>
    <property type="match status" value="1"/>
</dbReference>
<reference evidence="6 9" key="1">
    <citation type="journal article" date="2015" name="Parasit. Vectors">
        <title>Draft genome of the scabies mite.</title>
        <authorList>
            <person name="Rider S.D.Jr."/>
            <person name="Morgan M.S."/>
            <person name="Arlian L.G."/>
        </authorList>
    </citation>
    <scope>NUCLEOTIDE SEQUENCE [LARGE SCALE GENOMIC DNA]</scope>
    <source>
        <strain evidence="6">Arlian Lab</strain>
    </source>
</reference>
<organism evidence="6 9">
    <name type="scientific">Sarcoptes scabiei</name>
    <name type="common">Itch mite</name>
    <name type="synonym">Acarus scabiei</name>
    <dbReference type="NCBI Taxonomy" id="52283"/>
    <lineage>
        <taxon>Eukaryota</taxon>
        <taxon>Metazoa</taxon>
        <taxon>Ecdysozoa</taxon>
        <taxon>Arthropoda</taxon>
        <taxon>Chelicerata</taxon>
        <taxon>Arachnida</taxon>
        <taxon>Acari</taxon>
        <taxon>Acariformes</taxon>
        <taxon>Sarcoptiformes</taxon>
        <taxon>Astigmata</taxon>
        <taxon>Psoroptidia</taxon>
        <taxon>Sarcoptoidea</taxon>
        <taxon>Sarcoptidae</taxon>
        <taxon>Sarcoptinae</taxon>
        <taxon>Sarcoptes</taxon>
    </lineage>
</organism>
<dbReference type="InterPro" id="IPR009288">
    <property type="entry name" value="AIG2-like_dom"/>
</dbReference>
<name>A0A131ZZC1_SARSC</name>
<dbReference type="GO" id="GO:0061929">
    <property type="term" value="F:gamma-glutamylaminecyclotransferase activity"/>
    <property type="evidence" value="ECO:0007669"/>
    <property type="project" value="InterPro"/>
</dbReference>
<reference evidence="8" key="2">
    <citation type="journal article" date="2020" name="PLoS Negl. Trop. Dis.">
        <title>High-quality nuclear genome for Sarcoptes scabiei-A critical resource for a neglected parasite.</title>
        <authorList>
            <person name="Korhonen P.K."/>
            <person name="Gasser R.B."/>
            <person name="Ma G."/>
            <person name="Wang T."/>
            <person name="Stroehlein A.J."/>
            <person name="Young N.D."/>
            <person name="Ang C.S."/>
            <person name="Fernando D.D."/>
            <person name="Lu H.C."/>
            <person name="Taylor S."/>
            <person name="Reynolds S.L."/>
            <person name="Mofiz E."/>
            <person name="Najaraj S.H."/>
            <person name="Gowda H."/>
            <person name="Madugundu A."/>
            <person name="Renuse S."/>
            <person name="Holt D."/>
            <person name="Pandey A."/>
            <person name="Papenfuss A.T."/>
            <person name="Fischer K."/>
        </authorList>
    </citation>
    <scope>NUCLEOTIDE SEQUENCE [LARGE SCALE GENOMIC DNA]</scope>
</reference>
<dbReference type="InterPro" id="IPR013024">
    <property type="entry name" value="GGCT-like"/>
</dbReference>
<evidence type="ECO:0000313" key="9">
    <source>
        <dbReference type="Proteomes" id="UP000616769"/>
    </source>
</evidence>
<comment type="similarity">
    <text evidence="1 3">Belongs to the gamma-glutamylcyclotransferase family.</text>
</comment>
<dbReference type="PANTHER" id="PTHR12510">
    <property type="entry name" value="TROPONIN C-AKIN-1 PROTEIN"/>
    <property type="match status" value="1"/>
</dbReference>
<dbReference type="PANTHER" id="PTHR12510:SF4">
    <property type="entry name" value="GAMMA-GLUTAMYLAMINECYCLOTRANSFERASE"/>
    <property type="match status" value="1"/>
</dbReference>
<keyword evidence="8" id="KW-1185">Reference proteome</keyword>
<dbReference type="AlphaFoldDB" id="A0A131ZZC1"/>
<dbReference type="Pfam" id="PF06094">
    <property type="entry name" value="GGACT"/>
    <property type="match status" value="1"/>
</dbReference>
<accession>A0A131ZZC1</accession>
<dbReference type="VEuPathDB" id="VectorBase:SSCA004964"/>
<dbReference type="GO" id="GO:0016740">
    <property type="term" value="F:transferase activity"/>
    <property type="evidence" value="ECO:0007669"/>
    <property type="project" value="UniProtKB-KW"/>
</dbReference>
<dbReference type="OrthoDB" id="113620at2759"/>
<dbReference type="GO" id="GO:0005829">
    <property type="term" value="C:cytosol"/>
    <property type="evidence" value="ECO:0007669"/>
    <property type="project" value="TreeGrafter"/>
</dbReference>
<evidence type="ECO:0000313" key="5">
    <source>
        <dbReference type="EMBL" id="KAF7491594.1"/>
    </source>
</evidence>
<dbReference type="EMBL" id="WVUK01000058">
    <property type="protein sequence ID" value="KAF7491594.1"/>
    <property type="molecule type" value="Genomic_DNA"/>
</dbReference>
<evidence type="ECO:0000313" key="8">
    <source>
        <dbReference type="Proteomes" id="UP000070412"/>
    </source>
</evidence>
<reference evidence="5" key="3">
    <citation type="submission" date="2020-01" db="EMBL/GenBank/DDBJ databases">
        <authorList>
            <person name="Korhonen P.K.K."/>
            <person name="Guangxu M.G."/>
            <person name="Wang T.W."/>
            <person name="Stroehlein A.J.S."/>
            <person name="Young N.D."/>
            <person name="Ang C.-S.A."/>
            <person name="Fernando D.W.F."/>
            <person name="Lu H.L."/>
            <person name="Taylor S.T."/>
            <person name="Ehtesham M.E.M."/>
            <person name="Najaraj S.H.N."/>
            <person name="Harsha G.H.G."/>
            <person name="Madugundu A.M."/>
            <person name="Renuse S.R."/>
            <person name="Holt D.H."/>
            <person name="Pandey A.P."/>
            <person name="Papenfuss A.P."/>
            <person name="Gasser R.B.G."/>
            <person name="Fischer K.F."/>
        </authorList>
    </citation>
    <scope>NUCLEOTIDE SEQUENCE</scope>
    <source>
        <strain evidence="5">SSS_KF_BRIS2020</strain>
    </source>
</reference>
<keyword evidence="5" id="KW-0808">Transferase</keyword>
<sequence>MSVSIKLLARFRKQFENDRLRHFVFVYGTLKKSNKQSLGKDFLKIGLMILLNLDQPNHKVLLNDVNGQAKFICIARTLQKWPLVIASQYNIPYLLEKPETGHQIQGELYLIDEQMLNFLDEFEGHPDYYHRRKTDIITDDFGSFESWTYFLPNYKTSMLSLPMYSDYDSFGQHGLRYVERCDRDGQNADVGHTETSEIIS</sequence>
<reference evidence="7" key="4">
    <citation type="submission" date="2022-06" db="UniProtKB">
        <authorList>
            <consortium name="EnsemblMetazoa"/>
        </authorList>
    </citation>
    <scope>IDENTIFICATION</scope>
</reference>
<dbReference type="Proteomes" id="UP000616769">
    <property type="component" value="Unassembled WGS sequence"/>
</dbReference>
<dbReference type="EMBL" id="JXLN01007661">
    <property type="protein sequence ID" value="KPM04156.1"/>
    <property type="molecule type" value="Genomic_DNA"/>
</dbReference>
<evidence type="ECO:0000313" key="6">
    <source>
        <dbReference type="EMBL" id="KPM04156.1"/>
    </source>
</evidence>
<dbReference type="InterPro" id="IPR036568">
    <property type="entry name" value="GGCT-like_sf"/>
</dbReference>
<gene>
    <name evidence="6" type="ORF">QR98_0025980</name>
    <name evidence="5" type="ORF">SSS_3179</name>
</gene>
<evidence type="ECO:0000259" key="4">
    <source>
        <dbReference type="Pfam" id="PF06094"/>
    </source>
</evidence>
<dbReference type="Gene3D" id="3.10.490.10">
    <property type="entry name" value="Gamma-glutamyl cyclotransferase-like"/>
    <property type="match status" value="1"/>
</dbReference>
<protein>
    <recommendedName>
        <fullName evidence="3">Gamma-glutamylcyclotransferase family protein</fullName>
    </recommendedName>
</protein>
<dbReference type="EnsemblMetazoa" id="SSS_3179s_mrna">
    <property type="protein sequence ID" value="KAF7491594.1"/>
    <property type="gene ID" value="SSS_3179"/>
</dbReference>
<proteinExistence type="inferred from homology"/>
<dbReference type="Proteomes" id="UP000070412">
    <property type="component" value="Unassembled WGS sequence"/>
</dbReference>
<evidence type="ECO:0000313" key="7">
    <source>
        <dbReference type="EnsemblMetazoa" id="KAF7491594.1"/>
    </source>
</evidence>
<feature type="domain" description="Gamma-glutamylcyclotransferase AIG2-like" evidence="4">
    <location>
        <begin position="54"/>
        <end position="168"/>
    </location>
</feature>
<evidence type="ECO:0000256" key="2">
    <source>
        <dbReference type="PIRSR" id="PIRSR639126-1"/>
    </source>
</evidence>
<dbReference type="InterPro" id="IPR039126">
    <property type="entry name" value="GGACT"/>
</dbReference>
<evidence type="ECO:0000256" key="1">
    <source>
        <dbReference type="ARBA" id="ARBA00008861"/>
    </source>
</evidence>
<evidence type="ECO:0000256" key="3">
    <source>
        <dbReference type="RuleBase" id="RU367036"/>
    </source>
</evidence>
<feature type="active site" description="Proton acceptor" evidence="2">
    <location>
        <position position="123"/>
    </location>
</feature>
<dbReference type="CDD" id="cd06661">
    <property type="entry name" value="GGCT_like"/>
    <property type="match status" value="1"/>
</dbReference>